<reference evidence="1" key="1">
    <citation type="submission" date="2020-10" db="EMBL/GenBank/DDBJ databases">
        <authorList>
            <person name="Gilroy R."/>
        </authorList>
    </citation>
    <scope>NUCLEOTIDE SEQUENCE</scope>
    <source>
        <strain evidence="1">G3-4614</strain>
    </source>
</reference>
<dbReference type="EMBL" id="JADIMW010000066">
    <property type="protein sequence ID" value="MBO8438441.1"/>
    <property type="molecule type" value="Genomic_DNA"/>
</dbReference>
<accession>A0A9D9H6S6</accession>
<gene>
    <name evidence="1" type="ORF">IAC54_06040</name>
</gene>
<protein>
    <recommendedName>
        <fullName evidence="3">Lipoprotein</fullName>
    </recommendedName>
</protein>
<comment type="caution">
    <text evidence="1">The sequence shown here is derived from an EMBL/GenBank/DDBJ whole genome shotgun (WGS) entry which is preliminary data.</text>
</comment>
<evidence type="ECO:0000313" key="2">
    <source>
        <dbReference type="Proteomes" id="UP000823636"/>
    </source>
</evidence>
<organism evidence="1 2">
    <name type="scientific">Candidatus Caccoplasma merdipullorum</name>
    <dbReference type="NCBI Taxonomy" id="2840718"/>
    <lineage>
        <taxon>Bacteria</taxon>
        <taxon>Pseudomonadati</taxon>
        <taxon>Bacteroidota</taxon>
        <taxon>Bacteroidia</taxon>
        <taxon>Bacteroidales</taxon>
        <taxon>Bacteroidaceae</taxon>
        <taxon>Bacteroidaceae incertae sedis</taxon>
        <taxon>Candidatus Caccoplasma</taxon>
    </lineage>
</organism>
<proteinExistence type="predicted"/>
<sequence length="279" mass="31688">MKSVGATLFFALILMLGACSSRYYYQIYEVKGDNVMKMDDCLLFNDGDCSVMYNFWSKGGLVDFIIVNNTDSIMYIDMEKSFFVRNGLSYDYFENTAYVTGSGNYSSSYSLGSLNMNGFSSIFFFNNNVYSGKSNSDVNVAVSSNAGPSKYKFQVKQERPVLLIPPYGAKLISKFVLWSGDPYSDDICERDLIPKDSIFHSYFIQNSPLVFSNFITYSVGESGKPNHINNMFYVSAIINFNGALVNVEEKFLCEGESYPRTVSYMKGESPDRFYVKYYR</sequence>
<dbReference type="AlphaFoldDB" id="A0A9D9H6S6"/>
<reference evidence="1" key="2">
    <citation type="journal article" date="2021" name="PeerJ">
        <title>Extensive microbial diversity within the chicken gut microbiome revealed by metagenomics and culture.</title>
        <authorList>
            <person name="Gilroy R."/>
            <person name="Ravi A."/>
            <person name="Getino M."/>
            <person name="Pursley I."/>
            <person name="Horton D.L."/>
            <person name="Alikhan N.F."/>
            <person name="Baker D."/>
            <person name="Gharbi K."/>
            <person name="Hall N."/>
            <person name="Watson M."/>
            <person name="Adriaenssens E.M."/>
            <person name="Foster-Nyarko E."/>
            <person name="Jarju S."/>
            <person name="Secka A."/>
            <person name="Antonio M."/>
            <person name="Oren A."/>
            <person name="Chaudhuri R.R."/>
            <person name="La Ragione R."/>
            <person name="Hildebrand F."/>
            <person name="Pallen M.J."/>
        </authorList>
    </citation>
    <scope>NUCLEOTIDE SEQUENCE</scope>
    <source>
        <strain evidence="1">G3-4614</strain>
    </source>
</reference>
<evidence type="ECO:0000313" key="1">
    <source>
        <dbReference type="EMBL" id="MBO8438441.1"/>
    </source>
</evidence>
<name>A0A9D9H6S6_9BACT</name>
<dbReference type="Proteomes" id="UP000823636">
    <property type="component" value="Unassembled WGS sequence"/>
</dbReference>
<dbReference type="PROSITE" id="PS51257">
    <property type="entry name" value="PROKAR_LIPOPROTEIN"/>
    <property type="match status" value="1"/>
</dbReference>
<evidence type="ECO:0008006" key="3">
    <source>
        <dbReference type="Google" id="ProtNLM"/>
    </source>
</evidence>